<accession>X0ZCF9</accession>
<dbReference type="Gene3D" id="3.20.20.140">
    <property type="entry name" value="Metal-dependent hydrolases"/>
    <property type="match status" value="1"/>
</dbReference>
<protein>
    <recommendedName>
        <fullName evidence="2">Amidohydrolase 3 domain-containing protein</fullName>
    </recommendedName>
</protein>
<comment type="caution">
    <text evidence="1">The sequence shown here is derived from an EMBL/GenBank/DDBJ whole genome shotgun (WGS) entry which is preliminary data.</text>
</comment>
<reference evidence="1" key="1">
    <citation type="journal article" date="2014" name="Front. Microbiol.">
        <title>High frequency of phylogenetically diverse reductive dehalogenase-homologous genes in deep subseafloor sedimentary metagenomes.</title>
        <authorList>
            <person name="Kawai M."/>
            <person name="Futagami T."/>
            <person name="Toyoda A."/>
            <person name="Takaki Y."/>
            <person name="Nishi S."/>
            <person name="Hori S."/>
            <person name="Arai W."/>
            <person name="Tsubouchi T."/>
            <person name="Morono Y."/>
            <person name="Uchiyama I."/>
            <person name="Ito T."/>
            <person name="Fujiyama A."/>
            <person name="Inagaki F."/>
            <person name="Takami H."/>
        </authorList>
    </citation>
    <scope>NUCLEOTIDE SEQUENCE</scope>
    <source>
        <strain evidence="1">Expedition CK06-06</strain>
    </source>
</reference>
<evidence type="ECO:0000313" key="1">
    <source>
        <dbReference type="EMBL" id="GAG46061.1"/>
    </source>
</evidence>
<organism evidence="1">
    <name type="scientific">marine sediment metagenome</name>
    <dbReference type="NCBI Taxonomy" id="412755"/>
    <lineage>
        <taxon>unclassified sequences</taxon>
        <taxon>metagenomes</taxon>
        <taxon>ecological metagenomes</taxon>
    </lineage>
</organism>
<dbReference type="EMBL" id="BARS01050187">
    <property type="protein sequence ID" value="GAG46061.1"/>
    <property type="molecule type" value="Genomic_DNA"/>
</dbReference>
<proteinExistence type="predicted"/>
<feature type="non-terminal residue" evidence="1">
    <location>
        <position position="1"/>
    </location>
</feature>
<dbReference type="SUPFAM" id="SSF51556">
    <property type="entry name" value="Metallo-dependent hydrolases"/>
    <property type="match status" value="1"/>
</dbReference>
<sequence length="239" mass="27116">HFGEYIQYLNELPLGINLMIMVGYGTLRSAVMGLKSGPPTQNEMRTLEDLLEKSLEEGAAGMSTGLEYVPDSLCLTEELIRLGRVIERHNKIYASHIRGESHILFPAIEEAIRSGEESGCQVEISHLKLGGKSNWGKTDKLFNLLERAISRGVRLSWDQYPYIAWGTGLVDYIPRWVIQDGHQKMIEYLSDNSTRKKIRQEINKAIKMGIHAYNTAPWENVQIAMVKSPEYKPIEGKKI</sequence>
<evidence type="ECO:0008006" key="2">
    <source>
        <dbReference type="Google" id="ProtNLM"/>
    </source>
</evidence>
<gene>
    <name evidence="1" type="ORF">S01H1_74967</name>
</gene>
<feature type="non-terminal residue" evidence="1">
    <location>
        <position position="239"/>
    </location>
</feature>
<name>X0ZCF9_9ZZZZ</name>
<dbReference type="AlphaFoldDB" id="X0ZCF9"/>
<dbReference type="InterPro" id="IPR032466">
    <property type="entry name" value="Metal_Hydrolase"/>
</dbReference>